<gene>
    <name evidence="2" type="ORF">CEURO_LOCUS4790</name>
</gene>
<name>A0A9P1E2D2_CUSEU</name>
<feature type="region of interest" description="Disordered" evidence="1">
    <location>
        <begin position="1"/>
        <end position="28"/>
    </location>
</feature>
<dbReference type="OrthoDB" id="1045822at2759"/>
<dbReference type="InterPro" id="IPR006461">
    <property type="entry name" value="PLAC_motif_containing"/>
</dbReference>
<dbReference type="Pfam" id="PF04749">
    <property type="entry name" value="PLAC8"/>
    <property type="match status" value="1"/>
</dbReference>
<dbReference type="AlphaFoldDB" id="A0A9P1E2D2"/>
<reference evidence="2" key="1">
    <citation type="submission" date="2022-07" db="EMBL/GenBank/DDBJ databases">
        <authorList>
            <person name="Macas J."/>
            <person name="Novak P."/>
            <person name="Neumann P."/>
        </authorList>
    </citation>
    <scope>NUCLEOTIDE SEQUENCE</scope>
</reference>
<dbReference type="PANTHER" id="PTHR15907">
    <property type="entry name" value="DUF614 FAMILY PROTEIN-RELATED"/>
    <property type="match status" value="1"/>
</dbReference>
<organism evidence="2 3">
    <name type="scientific">Cuscuta europaea</name>
    <name type="common">European dodder</name>
    <dbReference type="NCBI Taxonomy" id="41803"/>
    <lineage>
        <taxon>Eukaryota</taxon>
        <taxon>Viridiplantae</taxon>
        <taxon>Streptophyta</taxon>
        <taxon>Embryophyta</taxon>
        <taxon>Tracheophyta</taxon>
        <taxon>Spermatophyta</taxon>
        <taxon>Magnoliopsida</taxon>
        <taxon>eudicotyledons</taxon>
        <taxon>Gunneridae</taxon>
        <taxon>Pentapetalae</taxon>
        <taxon>asterids</taxon>
        <taxon>lamiids</taxon>
        <taxon>Solanales</taxon>
        <taxon>Convolvulaceae</taxon>
        <taxon>Cuscuteae</taxon>
        <taxon>Cuscuta</taxon>
        <taxon>Cuscuta subgen. Cuscuta</taxon>
    </lineage>
</organism>
<accession>A0A9P1E2D2</accession>
<dbReference type="Proteomes" id="UP001152484">
    <property type="component" value="Unassembled WGS sequence"/>
</dbReference>
<evidence type="ECO:0000313" key="2">
    <source>
        <dbReference type="EMBL" id="CAH9073370.1"/>
    </source>
</evidence>
<dbReference type="NCBIfam" id="TIGR01571">
    <property type="entry name" value="A_thal_Cys_rich"/>
    <property type="match status" value="1"/>
</dbReference>
<evidence type="ECO:0000313" key="3">
    <source>
        <dbReference type="Proteomes" id="UP001152484"/>
    </source>
</evidence>
<comment type="caution">
    <text evidence="2">The sequence shown here is derived from an EMBL/GenBank/DDBJ whole genome shotgun (WGS) entry which is preliminary data.</text>
</comment>
<keyword evidence="3" id="KW-1185">Reference proteome</keyword>
<evidence type="ECO:0000256" key="1">
    <source>
        <dbReference type="SAM" id="MobiDB-lite"/>
    </source>
</evidence>
<proteinExistence type="predicted"/>
<protein>
    <submittedName>
        <fullName evidence="2">Uncharacterized protein</fullName>
    </submittedName>
</protein>
<dbReference type="EMBL" id="CAMAPE010000008">
    <property type="protein sequence ID" value="CAH9073370.1"/>
    <property type="molecule type" value="Genomic_DNA"/>
</dbReference>
<sequence>MNSSASSDYQKFAPSAAPAPPPSYGGDTKTGIPISSDGSYMLPTQFKPTARVPWSTGLCDCFSDPTNCCITLCCPCITFGQVAEIVDKGSNPCGVSGALYALLECVTGCACLYSCFYRSKLREQFALTESPCGDCLVHCFCECCALCQEYRELKGRGFDMSIGWQGNMERQNHGITMAPIVQGGMTR</sequence>